<name>D1VUJ8_9FIRM</name>
<accession>D1VUJ8</accession>
<sequence>MKFDLPWKDLDGNIYSYIDVKNRKNYVNYIAWFLTILFALIGIFTVYRIGIFIALVLFLTLVYKRYVVVTSRGLEIFYNIFISKSYEIWDWEDIYALTYANDYDYKDLKIIYFTKGDITKRFYFKSEDLQGIILLAKSKSKKIKIFDAAKNKNFIKN</sequence>
<protein>
    <recommendedName>
        <fullName evidence="2">Bacterial PH domain-containing protein</fullName>
    </recommendedName>
</protein>
<dbReference type="InterPro" id="IPR048871">
    <property type="entry name" value="PH_7_bact"/>
</dbReference>
<feature type="domain" description="Bacterial PH" evidence="2">
    <location>
        <begin position="14"/>
        <end position="148"/>
    </location>
</feature>
<gene>
    <name evidence="3" type="ORF">HMPREF0628_0499</name>
</gene>
<evidence type="ECO:0000313" key="3">
    <source>
        <dbReference type="EMBL" id="EFA89814.1"/>
    </source>
</evidence>
<keyword evidence="1" id="KW-1133">Transmembrane helix</keyword>
<dbReference type="Pfam" id="PF20794">
    <property type="entry name" value="bPH_7"/>
    <property type="match status" value="1"/>
</dbReference>
<feature type="transmembrane region" description="Helical" evidence="1">
    <location>
        <begin position="29"/>
        <end position="62"/>
    </location>
</feature>
<reference evidence="3 4" key="1">
    <citation type="submission" date="2009-12" db="EMBL/GenBank/DDBJ databases">
        <title>Genome Sequence of Peptoniphilus lacrimalis 315-B.</title>
        <authorList>
            <person name="Durkin A.S."/>
            <person name="Madupu R."/>
            <person name="Torralba M."/>
            <person name="Methe B."/>
            <person name="Sutton G."/>
            <person name="Strausberg R.L."/>
            <person name="Nelson K.E."/>
        </authorList>
    </citation>
    <scope>NUCLEOTIDE SEQUENCE [LARGE SCALE GENOMIC DNA]</scope>
    <source>
        <strain evidence="3 4">315-B</strain>
    </source>
</reference>
<comment type="caution">
    <text evidence="3">The sequence shown here is derived from an EMBL/GenBank/DDBJ whole genome shotgun (WGS) entry which is preliminary data.</text>
</comment>
<organism evidence="3 4">
    <name type="scientific">Peptoniphilus lacrimalis 315-B</name>
    <dbReference type="NCBI Taxonomy" id="596330"/>
    <lineage>
        <taxon>Bacteria</taxon>
        <taxon>Bacillati</taxon>
        <taxon>Bacillota</taxon>
        <taxon>Tissierellia</taxon>
        <taxon>Tissierellales</taxon>
        <taxon>Peptoniphilaceae</taxon>
        <taxon>Peptoniphilus</taxon>
    </lineage>
</organism>
<proteinExistence type="predicted"/>
<keyword evidence="4" id="KW-1185">Reference proteome</keyword>
<evidence type="ECO:0000256" key="1">
    <source>
        <dbReference type="SAM" id="Phobius"/>
    </source>
</evidence>
<keyword evidence="1" id="KW-0812">Transmembrane</keyword>
<dbReference type="AlphaFoldDB" id="D1VUJ8"/>
<dbReference type="RefSeq" id="WP_004825568.1">
    <property type="nucleotide sequence ID" value="NZ_ADDO01000057.1"/>
</dbReference>
<dbReference type="Proteomes" id="UP000005711">
    <property type="component" value="Unassembled WGS sequence"/>
</dbReference>
<keyword evidence="1" id="KW-0472">Membrane</keyword>
<evidence type="ECO:0000259" key="2">
    <source>
        <dbReference type="Pfam" id="PF20794"/>
    </source>
</evidence>
<dbReference type="EMBL" id="ADDO01000057">
    <property type="protein sequence ID" value="EFA89814.1"/>
    <property type="molecule type" value="Genomic_DNA"/>
</dbReference>
<evidence type="ECO:0000313" key="4">
    <source>
        <dbReference type="Proteomes" id="UP000005711"/>
    </source>
</evidence>